<evidence type="ECO:0000256" key="2">
    <source>
        <dbReference type="ARBA" id="ARBA00007526"/>
    </source>
</evidence>
<evidence type="ECO:0000256" key="4">
    <source>
        <dbReference type="ARBA" id="ARBA00023015"/>
    </source>
</evidence>
<comment type="similarity">
    <text evidence="2 8">Belongs to the Mediator complex subunit 6 family.</text>
</comment>
<evidence type="ECO:0000256" key="7">
    <source>
        <dbReference type="ARBA" id="ARBA00031259"/>
    </source>
</evidence>
<dbReference type="InterPro" id="IPR038566">
    <property type="entry name" value="Mediator_Med6_sf"/>
</dbReference>
<evidence type="ECO:0000256" key="1">
    <source>
        <dbReference type="ARBA" id="ARBA00004123"/>
    </source>
</evidence>
<keyword evidence="8" id="KW-0010">Activator</keyword>
<organism evidence="9 10">
    <name type="scientific">Jimgerdemannia flammicorona</name>
    <dbReference type="NCBI Taxonomy" id="994334"/>
    <lineage>
        <taxon>Eukaryota</taxon>
        <taxon>Fungi</taxon>
        <taxon>Fungi incertae sedis</taxon>
        <taxon>Mucoromycota</taxon>
        <taxon>Mucoromycotina</taxon>
        <taxon>Endogonomycetes</taxon>
        <taxon>Endogonales</taxon>
        <taxon>Endogonaceae</taxon>
        <taxon>Jimgerdemannia</taxon>
    </lineage>
</organism>
<evidence type="ECO:0000313" key="9">
    <source>
        <dbReference type="EMBL" id="RUP49387.1"/>
    </source>
</evidence>
<comment type="subunit">
    <text evidence="8">Component of the Mediator complex.</text>
</comment>
<dbReference type="GO" id="GO:0006357">
    <property type="term" value="P:regulation of transcription by RNA polymerase II"/>
    <property type="evidence" value="ECO:0007669"/>
    <property type="project" value="InterPro"/>
</dbReference>
<evidence type="ECO:0000256" key="5">
    <source>
        <dbReference type="ARBA" id="ARBA00023163"/>
    </source>
</evidence>
<dbReference type="OrthoDB" id="344220at2759"/>
<sequence length="328" mass="35857">MSEEIDDLTQLEWRDTNWIDLHGGLRTPQIVLDYFSSSPFWDPQCNNATLRMQTQFNDLQQTVEGLRGMTGVEFAVVLENPPVYVIQKQQRRGPNPQDVTPLATFYVMGANVYQSPTLYSVIANRLVNNLICLHLETPHLRSQYMTTSWCLTYFNLQLTSLFHVNSAFQEAHKLMQFQPAKGYTWKTTASGSVDGGVAFVSEQQKLLTLGGAAKARCEYRFGEATGYESDQINALNMYNAETHEFQKIIDHTINAAAARVSMKRAPPTVPGTGLAAGRLDGLGISGVGTGTGSGVGGGATTQGGQGQVRDCVGVGGRHGFSKLILDMP</sequence>
<name>A0A433DEY0_9FUNG</name>
<dbReference type="EMBL" id="RBNI01002339">
    <property type="protein sequence ID" value="RUP49387.1"/>
    <property type="molecule type" value="Genomic_DNA"/>
</dbReference>
<gene>
    <name evidence="8" type="primary">MED6</name>
    <name evidence="9" type="ORF">BC936DRAFT_142626</name>
</gene>
<dbReference type="GO" id="GO:0016592">
    <property type="term" value="C:mediator complex"/>
    <property type="evidence" value="ECO:0007669"/>
    <property type="project" value="InterPro"/>
</dbReference>
<accession>A0A433DEY0</accession>
<reference evidence="9 10" key="1">
    <citation type="journal article" date="2018" name="New Phytol.">
        <title>Phylogenomics of Endogonaceae and evolution of mycorrhizas within Mucoromycota.</title>
        <authorList>
            <person name="Chang Y."/>
            <person name="Desiro A."/>
            <person name="Na H."/>
            <person name="Sandor L."/>
            <person name="Lipzen A."/>
            <person name="Clum A."/>
            <person name="Barry K."/>
            <person name="Grigoriev I.V."/>
            <person name="Martin F.M."/>
            <person name="Stajich J.E."/>
            <person name="Smith M.E."/>
            <person name="Bonito G."/>
            <person name="Spatafora J.W."/>
        </authorList>
    </citation>
    <scope>NUCLEOTIDE SEQUENCE [LARGE SCALE GENOMIC DNA]</scope>
    <source>
        <strain evidence="9 10">GMNB39</strain>
    </source>
</reference>
<dbReference type="PANTHER" id="PTHR13104">
    <property type="entry name" value="MED-6-RELATED"/>
    <property type="match status" value="1"/>
</dbReference>
<dbReference type="Proteomes" id="UP000268093">
    <property type="component" value="Unassembled WGS sequence"/>
</dbReference>
<dbReference type="Gene3D" id="3.10.450.580">
    <property type="entry name" value="Mediator complex, subunit Med6"/>
    <property type="match status" value="1"/>
</dbReference>
<keyword evidence="4 8" id="KW-0805">Transcription regulation</keyword>
<dbReference type="AlphaFoldDB" id="A0A433DEY0"/>
<keyword evidence="5 8" id="KW-0804">Transcription</keyword>
<keyword evidence="10" id="KW-1185">Reference proteome</keyword>
<proteinExistence type="inferred from homology"/>
<dbReference type="GO" id="GO:0003712">
    <property type="term" value="F:transcription coregulator activity"/>
    <property type="evidence" value="ECO:0007669"/>
    <property type="project" value="InterPro"/>
</dbReference>
<evidence type="ECO:0000256" key="8">
    <source>
        <dbReference type="RuleBase" id="RU364143"/>
    </source>
</evidence>
<keyword evidence="6 8" id="KW-0539">Nucleus</keyword>
<dbReference type="Pfam" id="PF04934">
    <property type="entry name" value="Med6"/>
    <property type="match status" value="1"/>
</dbReference>
<comment type="subcellular location">
    <subcellularLocation>
        <location evidence="1 8">Nucleus</location>
    </subcellularLocation>
</comment>
<evidence type="ECO:0000256" key="3">
    <source>
        <dbReference type="ARBA" id="ARBA00020634"/>
    </source>
</evidence>
<evidence type="ECO:0000313" key="10">
    <source>
        <dbReference type="Proteomes" id="UP000268093"/>
    </source>
</evidence>
<protein>
    <recommendedName>
        <fullName evidence="3 8">Mediator of RNA polymerase II transcription subunit 6</fullName>
    </recommendedName>
    <alternativeName>
        <fullName evidence="7 8">Mediator complex subunit 6</fullName>
    </alternativeName>
</protein>
<comment type="function">
    <text evidence="8">Component of the Mediator complex, a coactivator involved in the regulated transcription of nearly all RNA polymerase II-dependent genes. Mediator functions as a bridge to convey information from gene-specific regulatory proteins to the basal RNA polymerase II transcription machinery. Mediator is recruited to promoters by direct interactions with regulatory proteins and serves as a scaffold for the assembly of a functional preinitiation complex with RNA polymerase II and the general transcription factors.</text>
</comment>
<comment type="caution">
    <text evidence="9">The sequence shown here is derived from an EMBL/GenBank/DDBJ whole genome shotgun (WGS) entry which is preliminary data.</text>
</comment>
<evidence type="ECO:0000256" key="6">
    <source>
        <dbReference type="ARBA" id="ARBA00023242"/>
    </source>
</evidence>
<dbReference type="InterPro" id="IPR007018">
    <property type="entry name" value="Mediator_Med6"/>
</dbReference>